<dbReference type="PATRIC" id="fig|1481663.8.peg.559"/>
<keyword evidence="1" id="KW-1133">Transmembrane helix</keyword>
<organism evidence="2 3">
    <name type="scientific">Vibrio metoecus</name>
    <dbReference type="NCBI Taxonomy" id="1481663"/>
    <lineage>
        <taxon>Bacteria</taxon>
        <taxon>Pseudomonadati</taxon>
        <taxon>Pseudomonadota</taxon>
        <taxon>Gammaproteobacteria</taxon>
        <taxon>Vibrionales</taxon>
        <taxon>Vibrionaceae</taxon>
        <taxon>Vibrio</taxon>
    </lineage>
</organism>
<protein>
    <submittedName>
        <fullName evidence="2">Uncharacterized protein</fullName>
    </submittedName>
</protein>
<proteinExistence type="predicted"/>
<sequence>MGLFAENFAGFCCGKSTARAIALKLQIIQCGLFEVLYCLLLFFWYLRLTLTLLLLKIQRTNVGLLGDLNARVYAVIGDFWLV</sequence>
<dbReference type="Proteomes" id="UP000053724">
    <property type="component" value="Unassembled WGS sequence"/>
</dbReference>
<dbReference type="EMBL" id="LCUF01000001">
    <property type="protein sequence ID" value="KQA24775.1"/>
    <property type="molecule type" value="Genomic_DNA"/>
</dbReference>
<feature type="transmembrane region" description="Helical" evidence="1">
    <location>
        <begin position="26"/>
        <end position="46"/>
    </location>
</feature>
<accession>A0A0Q0KMF5</accession>
<keyword evidence="1" id="KW-0812">Transmembrane</keyword>
<evidence type="ECO:0000313" key="3">
    <source>
        <dbReference type="Proteomes" id="UP000053724"/>
    </source>
</evidence>
<evidence type="ECO:0000313" key="2">
    <source>
        <dbReference type="EMBL" id="KQA24775.1"/>
    </source>
</evidence>
<reference evidence="2 3" key="1">
    <citation type="journal article" date="2015" name="Genome Biol. Evol.">
        <title>The Dynamics of Genetic Interactions between Vibrio metoecus and Vibrio cholerae, Two Close Relatives Co-Occurring in the Environment.</title>
        <authorList>
            <person name="Orata F.D."/>
            <person name="Kirchberger P.C."/>
            <person name="Meheust R."/>
            <person name="Barlow E.J."/>
            <person name="Tarr C.L."/>
            <person name="Boucher Y."/>
        </authorList>
    </citation>
    <scope>NUCLEOTIDE SEQUENCE [LARGE SCALE GENOMIC DNA]</scope>
    <source>
        <strain evidence="2 3">08-2459</strain>
    </source>
</reference>
<name>A0A0Q0KMF5_VIBMT</name>
<evidence type="ECO:0000256" key="1">
    <source>
        <dbReference type="SAM" id="Phobius"/>
    </source>
</evidence>
<keyword evidence="1" id="KW-0472">Membrane</keyword>
<dbReference type="AlphaFoldDB" id="A0A0Q0KMF5"/>
<comment type="caution">
    <text evidence="2">The sequence shown here is derived from an EMBL/GenBank/DDBJ whole genome shotgun (WGS) entry which is preliminary data.</text>
</comment>
<gene>
    <name evidence="2" type="ORF">AAY55_01930</name>
</gene>